<dbReference type="Gene3D" id="3.10.450.50">
    <property type="match status" value="1"/>
</dbReference>
<dbReference type="RefSeq" id="WP_357978317.1">
    <property type="nucleotide sequence ID" value="NZ_JBFAIH010000006.1"/>
</dbReference>
<gene>
    <name evidence="2" type="ORF">AB0H72_13750</name>
</gene>
<feature type="domain" description="SnoaL-like" evidence="1">
    <location>
        <begin position="34"/>
        <end position="128"/>
    </location>
</feature>
<dbReference type="SUPFAM" id="SSF54427">
    <property type="entry name" value="NTF2-like"/>
    <property type="match status" value="1"/>
</dbReference>
<dbReference type="EMBL" id="JBFAIH010000006">
    <property type="protein sequence ID" value="MEV0363761.1"/>
    <property type="molecule type" value="Genomic_DNA"/>
</dbReference>
<evidence type="ECO:0000313" key="3">
    <source>
        <dbReference type="Proteomes" id="UP001551658"/>
    </source>
</evidence>
<dbReference type="PANTHER" id="PTHR41252">
    <property type="entry name" value="BLR2505 PROTEIN"/>
    <property type="match status" value="1"/>
</dbReference>
<dbReference type="InterPro" id="IPR037401">
    <property type="entry name" value="SnoaL-like"/>
</dbReference>
<proteinExistence type="predicted"/>
<protein>
    <submittedName>
        <fullName evidence="2">Nuclear transport factor 2 family protein</fullName>
    </submittedName>
</protein>
<sequence>MTATSAPSARLVLEGMYRAEAEYLAAGGPGKASFTTLAPFFAPDVELHQADGLPYGGVWRGHAGMERFFLVMSATWDRFDMAEQTILSDSGPLVVHTHVRARARATGRELDFPILQTVTVLGGLITEVHPFYWDTAAIAAACSPTLENH</sequence>
<dbReference type="Proteomes" id="UP001551658">
    <property type="component" value="Unassembled WGS sequence"/>
</dbReference>
<dbReference type="InterPro" id="IPR032710">
    <property type="entry name" value="NTF2-like_dom_sf"/>
</dbReference>
<reference evidence="2 3" key="1">
    <citation type="submission" date="2024-06" db="EMBL/GenBank/DDBJ databases">
        <title>The Natural Products Discovery Center: Release of the First 8490 Sequenced Strains for Exploring Actinobacteria Biosynthetic Diversity.</title>
        <authorList>
            <person name="Kalkreuter E."/>
            <person name="Kautsar S.A."/>
            <person name="Yang D."/>
            <person name="Bader C.D."/>
            <person name="Teijaro C.N."/>
            <person name="Fluegel L."/>
            <person name="Davis C.M."/>
            <person name="Simpson J.R."/>
            <person name="Lauterbach L."/>
            <person name="Steele A.D."/>
            <person name="Gui C."/>
            <person name="Meng S."/>
            <person name="Li G."/>
            <person name="Viehrig K."/>
            <person name="Ye F."/>
            <person name="Su P."/>
            <person name="Kiefer A.F."/>
            <person name="Nichols A."/>
            <person name="Cepeda A.J."/>
            <person name="Yan W."/>
            <person name="Fan B."/>
            <person name="Jiang Y."/>
            <person name="Adhikari A."/>
            <person name="Zheng C.-J."/>
            <person name="Schuster L."/>
            <person name="Cowan T.M."/>
            <person name="Smanski M.J."/>
            <person name="Chevrette M.G."/>
            <person name="De Carvalho L.P.S."/>
            <person name="Shen B."/>
        </authorList>
    </citation>
    <scope>NUCLEOTIDE SEQUENCE [LARGE SCALE GENOMIC DNA]</scope>
    <source>
        <strain evidence="2 3">NPDC050671</strain>
    </source>
</reference>
<name>A0ABV3F7S9_9NOCA</name>
<organism evidence="2 3">
    <name type="scientific">Nocardia fusca</name>
    <dbReference type="NCBI Taxonomy" id="941183"/>
    <lineage>
        <taxon>Bacteria</taxon>
        <taxon>Bacillati</taxon>
        <taxon>Actinomycetota</taxon>
        <taxon>Actinomycetes</taxon>
        <taxon>Mycobacteriales</taxon>
        <taxon>Nocardiaceae</taxon>
        <taxon>Nocardia</taxon>
    </lineage>
</organism>
<keyword evidence="3" id="KW-1185">Reference proteome</keyword>
<dbReference type="PANTHER" id="PTHR41252:SF1">
    <property type="entry name" value="BLR2505 PROTEIN"/>
    <property type="match status" value="1"/>
</dbReference>
<comment type="caution">
    <text evidence="2">The sequence shown here is derived from an EMBL/GenBank/DDBJ whole genome shotgun (WGS) entry which is preliminary data.</text>
</comment>
<dbReference type="Pfam" id="PF12680">
    <property type="entry name" value="SnoaL_2"/>
    <property type="match status" value="1"/>
</dbReference>
<evidence type="ECO:0000313" key="2">
    <source>
        <dbReference type="EMBL" id="MEV0363761.1"/>
    </source>
</evidence>
<accession>A0ABV3F7S9</accession>
<evidence type="ECO:0000259" key="1">
    <source>
        <dbReference type="Pfam" id="PF12680"/>
    </source>
</evidence>